<accession>A0A1C0Z2V0</accession>
<dbReference type="RefSeq" id="WP_066461449.1">
    <property type="nucleotide sequence ID" value="NZ_MATO01000006.1"/>
</dbReference>
<dbReference type="PANTHER" id="PTHR34094:SF1">
    <property type="entry name" value="PROTEIN FAM185A"/>
    <property type="match status" value="1"/>
</dbReference>
<gene>
    <name evidence="3" type="ORF">A6K76_04585</name>
</gene>
<dbReference type="Proteomes" id="UP000093482">
    <property type="component" value="Unassembled WGS sequence"/>
</dbReference>
<dbReference type="InterPro" id="IPR053959">
    <property type="entry name" value="YvlB/LiaX_N"/>
</dbReference>
<dbReference type="AlphaFoldDB" id="A0A1C0Z2V0"/>
<protein>
    <submittedName>
        <fullName evidence="3">Uncharacterized protein</fullName>
    </submittedName>
</protein>
<sequence>MQNERQRILKLVENGTISAQEALTLLEALDNPKQAPIEEQAEPKHTAPFFDESFFDKKEGGASPFDSMQAEFSKVGTRFIDIISSALNRVKDFDFPQVGATEFEHTYTFDSIAIQNIAVDLPHGSVTIEPSADDTITALCQVKAGLRNEGEASLEETFFKRFVAEADSATLRFISDFKMMQVNLTLYVPVKQYEAITLKLLNGAVKLRQVGAEKLRVKTYNGSITAHEVAFTRCHAESSNGAIELKQIKGRDLEVETMNGRVYIDGVIEDIDAKSLNGHVTVTTKTIFASKIKAETVAGNVELYIPNNMSLKGKAVSNLGKVDIRLNDVAKDEHEQQFLQKVTSFEKEVPQTQKLYVDGQTKAGNITVQYAPVDTQTV</sequence>
<dbReference type="Pfam" id="PF13349">
    <property type="entry name" value="DUF4097"/>
    <property type="match status" value="1"/>
</dbReference>
<reference evidence="3 4" key="1">
    <citation type="submission" date="2016-07" db="EMBL/GenBank/DDBJ databases">
        <title>Caryophanon latum genome sequencing.</title>
        <authorList>
            <person name="Verma A."/>
            <person name="Pal Y."/>
            <person name="Krishnamurthi S."/>
        </authorList>
    </citation>
    <scope>NUCLEOTIDE SEQUENCE [LARGE SCALE GENOMIC DNA]</scope>
    <source>
        <strain evidence="3 4">DSM 14151</strain>
    </source>
</reference>
<dbReference type="PANTHER" id="PTHR34094">
    <property type="match status" value="1"/>
</dbReference>
<evidence type="ECO:0000313" key="3">
    <source>
        <dbReference type="EMBL" id="OCS93620.1"/>
    </source>
</evidence>
<dbReference type="Gene3D" id="2.160.20.120">
    <property type="match status" value="1"/>
</dbReference>
<dbReference type="InterPro" id="IPR025164">
    <property type="entry name" value="Toastrack_DUF4097"/>
</dbReference>
<feature type="domain" description="DUF4097" evidence="1">
    <location>
        <begin position="114"/>
        <end position="340"/>
    </location>
</feature>
<evidence type="ECO:0000313" key="4">
    <source>
        <dbReference type="Proteomes" id="UP000093482"/>
    </source>
</evidence>
<keyword evidence="4" id="KW-1185">Reference proteome</keyword>
<comment type="caution">
    <text evidence="3">The sequence shown here is derived from an EMBL/GenBank/DDBJ whole genome shotgun (WGS) entry which is preliminary data.</text>
</comment>
<evidence type="ECO:0000259" key="1">
    <source>
        <dbReference type="Pfam" id="PF13349"/>
    </source>
</evidence>
<evidence type="ECO:0000259" key="2">
    <source>
        <dbReference type="Pfam" id="PF22746"/>
    </source>
</evidence>
<proteinExistence type="predicted"/>
<organism evidence="3 4">
    <name type="scientific">Caryophanon latum</name>
    <dbReference type="NCBI Taxonomy" id="33977"/>
    <lineage>
        <taxon>Bacteria</taxon>
        <taxon>Bacillati</taxon>
        <taxon>Bacillota</taxon>
        <taxon>Bacilli</taxon>
        <taxon>Bacillales</taxon>
        <taxon>Caryophanaceae</taxon>
        <taxon>Caryophanon</taxon>
    </lineage>
</organism>
<dbReference type="Pfam" id="PF22746">
    <property type="entry name" value="SHOCT-like_DUF2089-C"/>
    <property type="match status" value="1"/>
</dbReference>
<dbReference type="EMBL" id="MATO01000006">
    <property type="protein sequence ID" value="OCS93620.1"/>
    <property type="molecule type" value="Genomic_DNA"/>
</dbReference>
<name>A0A1C0Z2V0_9BACL</name>
<feature type="domain" description="YvlB/LiaX N-terminal" evidence="2">
    <location>
        <begin position="3"/>
        <end position="33"/>
    </location>
</feature>
<dbReference type="OrthoDB" id="2240743at2"/>